<comment type="caution">
    <text evidence="4">The sequence shown here is derived from an EMBL/GenBank/DDBJ whole genome shotgun (WGS) entry which is preliminary data.</text>
</comment>
<evidence type="ECO:0000313" key="4">
    <source>
        <dbReference type="EMBL" id="MDQ0482510.1"/>
    </source>
</evidence>
<dbReference type="PANTHER" id="PTHR30576:SF8">
    <property type="entry name" value="UNDECAPRENYL-PHOSPHATE GALACTOSE PHOSPHOTRANSFERASE"/>
    <property type="match status" value="1"/>
</dbReference>
<dbReference type="InterPro" id="IPR003362">
    <property type="entry name" value="Bact_transf"/>
</dbReference>
<keyword evidence="2" id="KW-0472">Membrane</keyword>
<dbReference type="GO" id="GO:0016740">
    <property type="term" value="F:transferase activity"/>
    <property type="evidence" value="ECO:0007669"/>
    <property type="project" value="UniProtKB-KW"/>
</dbReference>
<dbReference type="Proteomes" id="UP001226720">
    <property type="component" value="Unassembled WGS sequence"/>
</dbReference>
<dbReference type="PANTHER" id="PTHR30576">
    <property type="entry name" value="COLANIC BIOSYNTHESIS UDP-GLUCOSE LIPID CARRIER TRANSFERASE"/>
    <property type="match status" value="1"/>
</dbReference>
<evidence type="ECO:0000313" key="5">
    <source>
        <dbReference type="Proteomes" id="UP001226720"/>
    </source>
</evidence>
<evidence type="ECO:0000259" key="3">
    <source>
        <dbReference type="Pfam" id="PF02397"/>
    </source>
</evidence>
<protein>
    <submittedName>
        <fullName evidence="4">Sugar transferase EpsL</fullName>
        <ecNumber evidence="4">2.-.-.-</ecNumber>
    </submittedName>
</protein>
<keyword evidence="4" id="KW-0808">Transferase</keyword>
<evidence type="ECO:0000256" key="1">
    <source>
        <dbReference type="ARBA" id="ARBA00006464"/>
    </source>
</evidence>
<sequence length="200" mass="23341">MKRLCDVLGSTIIILLLSIIILFVTVLLRFKIGSPILFKQERIGYKEQPFTIYKFRTMTNECNGKGELLPSSERLIPFGRVLRRLSIDELPQLINVIKGDMSFVGPRPLLPRYLPYYTERERIRHNVRPGITGLAQVAGRNHLEWDERLALDVEYVENQTLMYDFKLVLLTIMKVVKREDIVEDPGKHIQNFDIERKSKV</sequence>
<name>A0ABU0JZH3_9BACL</name>
<accession>A0ABU0JZH3</accession>
<proteinExistence type="inferred from homology"/>
<dbReference type="EC" id="2.-.-.-" evidence="4"/>
<dbReference type="GeneID" id="301325527"/>
<reference evidence="4" key="1">
    <citation type="submission" date="2023-07" db="EMBL/GenBank/DDBJ databases">
        <title>Genomic Encyclopedia of Type Strains, Phase IV (KMG-IV): sequencing the most valuable type-strain genomes for metagenomic binning, comparative biology and taxonomic classification.</title>
        <authorList>
            <person name="Goeker M."/>
        </authorList>
    </citation>
    <scope>NUCLEOTIDE SEQUENCE [LARGE SCALE GENOMIC DNA]</scope>
    <source>
        <strain evidence="4">JSM 076093</strain>
    </source>
</reference>
<dbReference type="RefSeq" id="WP_301550303.1">
    <property type="nucleotide sequence ID" value="NZ_JAQRMZ010000001.1"/>
</dbReference>
<keyword evidence="2" id="KW-1133">Transmembrane helix</keyword>
<organism evidence="4 5">
    <name type="scientific">Guptibacillus hwajinpoensis</name>
    <dbReference type="NCBI Taxonomy" id="208199"/>
    <lineage>
        <taxon>Bacteria</taxon>
        <taxon>Bacillati</taxon>
        <taxon>Bacillota</taxon>
        <taxon>Bacilli</taxon>
        <taxon>Bacillales</taxon>
        <taxon>Guptibacillaceae</taxon>
        <taxon>Guptibacillus</taxon>
    </lineage>
</organism>
<comment type="similarity">
    <text evidence="1">Belongs to the bacterial sugar transferase family.</text>
</comment>
<dbReference type="Pfam" id="PF02397">
    <property type="entry name" value="Bac_transf"/>
    <property type="match status" value="1"/>
</dbReference>
<keyword evidence="5" id="KW-1185">Reference proteome</keyword>
<dbReference type="EMBL" id="JAUSWM010000002">
    <property type="protein sequence ID" value="MDQ0482510.1"/>
    <property type="molecule type" value="Genomic_DNA"/>
</dbReference>
<feature type="domain" description="Bacterial sugar transferase" evidence="3">
    <location>
        <begin position="2"/>
        <end position="177"/>
    </location>
</feature>
<feature type="transmembrane region" description="Helical" evidence="2">
    <location>
        <begin position="12"/>
        <end position="30"/>
    </location>
</feature>
<keyword evidence="2" id="KW-0812">Transmembrane</keyword>
<gene>
    <name evidence="4" type="ORF">QO000_001479</name>
</gene>
<evidence type="ECO:0000256" key="2">
    <source>
        <dbReference type="SAM" id="Phobius"/>
    </source>
</evidence>